<evidence type="ECO:0000259" key="9">
    <source>
        <dbReference type="PROSITE" id="PS50045"/>
    </source>
</evidence>
<keyword evidence="1" id="KW-0547">Nucleotide-binding</keyword>
<dbReference type="Pfam" id="PF00158">
    <property type="entry name" value="Sigma54_activat"/>
    <property type="match status" value="1"/>
</dbReference>
<dbReference type="PROSITE" id="PS00676">
    <property type="entry name" value="SIGMA54_INTERACT_2"/>
    <property type="match status" value="1"/>
</dbReference>
<dbReference type="SUPFAM" id="SSF52540">
    <property type="entry name" value="P-loop containing nucleoside triphosphate hydrolases"/>
    <property type="match status" value="1"/>
</dbReference>
<evidence type="ECO:0000259" key="11">
    <source>
        <dbReference type="PROSITE" id="PS50113"/>
    </source>
</evidence>
<evidence type="ECO:0000256" key="3">
    <source>
        <dbReference type="ARBA" id="ARBA00022840"/>
    </source>
</evidence>
<dbReference type="CDD" id="cd00130">
    <property type="entry name" value="PAS"/>
    <property type="match status" value="2"/>
</dbReference>
<reference evidence="12" key="2">
    <citation type="submission" date="2020-01" db="EMBL/GenBank/DDBJ databases">
        <authorList>
            <person name="Hornung B."/>
        </authorList>
    </citation>
    <scope>NUCLEOTIDE SEQUENCE</scope>
    <source>
        <strain evidence="12">PacBioINE</strain>
    </source>
</reference>
<proteinExistence type="predicted"/>
<protein>
    <recommendedName>
        <fullName evidence="7">HTH-type transcriptional regulatory protein TyrR</fullName>
    </recommendedName>
</protein>
<dbReference type="NCBIfam" id="TIGR00229">
    <property type="entry name" value="sensory_box"/>
    <property type="match status" value="2"/>
</dbReference>
<dbReference type="GO" id="GO:0005524">
    <property type="term" value="F:ATP binding"/>
    <property type="evidence" value="ECO:0007669"/>
    <property type="project" value="UniProtKB-KW"/>
</dbReference>
<dbReference type="Gene3D" id="3.40.50.300">
    <property type="entry name" value="P-loop containing nucleotide triphosphate hydrolases"/>
    <property type="match status" value="1"/>
</dbReference>
<keyword evidence="5" id="KW-0238">DNA-binding</keyword>
<evidence type="ECO:0000259" key="10">
    <source>
        <dbReference type="PROSITE" id="PS50112"/>
    </source>
</evidence>
<dbReference type="PROSITE" id="PS00688">
    <property type="entry name" value="SIGMA54_INTERACT_3"/>
    <property type="match status" value="1"/>
</dbReference>
<reference evidence="13" key="1">
    <citation type="submission" date="2014-11" db="EMBL/GenBank/DDBJ databases">
        <authorList>
            <person name="Hornung B.V."/>
        </authorList>
    </citation>
    <scope>NUCLEOTIDE SEQUENCE</scope>
    <source>
        <strain evidence="13">INE</strain>
    </source>
</reference>
<dbReference type="FunFam" id="3.40.50.300:FF:000006">
    <property type="entry name" value="DNA-binding transcriptional regulator NtrC"/>
    <property type="match status" value="1"/>
</dbReference>
<dbReference type="InterPro" id="IPR000014">
    <property type="entry name" value="PAS"/>
</dbReference>
<evidence type="ECO:0000256" key="1">
    <source>
        <dbReference type="ARBA" id="ARBA00022741"/>
    </source>
</evidence>
<evidence type="ECO:0000313" key="12">
    <source>
        <dbReference type="EMBL" id="CAA7599481.1"/>
    </source>
</evidence>
<gene>
    <name evidence="12" type="ORF">DEACI_0104</name>
    <name evidence="13" type="ORF">DEACI_3774</name>
</gene>
<dbReference type="KEGG" id="aacx:DEACI_0104"/>
<dbReference type="InterPro" id="IPR025944">
    <property type="entry name" value="Sigma_54_int_dom_CS"/>
</dbReference>
<dbReference type="PANTHER" id="PTHR32071">
    <property type="entry name" value="TRANSCRIPTIONAL REGULATORY PROTEIN"/>
    <property type="match status" value="1"/>
</dbReference>
<dbReference type="InterPro" id="IPR003593">
    <property type="entry name" value="AAA+_ATPase"/>
</dbReference>
<dbReference type="InterPro" id="IPR030828">
    <property type="entry name" value="HTH_TyrR"/>
</dbReference>
<dbReference type="PROSITE" id="PS50113">
    <property type="entry name" value="PAC"/>
    <property type="match status" value="1"/>
</dbReference>
<dbReference type="Pfam" id="PF18024">
    <property type="entry name" value="HTH_50"/>
    <property type="match status" value="1"/>
</dbReference>
<dbReference type="SUPFAM" id="SSF55785">
    <property type="entry name" value="PYP-like sensor domain (PAS domain)"/>
    <property type="match status" value="2"/>
</dbReference>
<dbReference type="Pfam" id="PF08448">
    <property type="entry name" value="PAS_4"/>
    <property type="match status" value="2"/>
</dbReference>
<keyword evidence="2" id="KW-0058">Aromatic hydrocarbons catabolism</keyword>
<dbReference type="InterPro" id="IPR058031">
    <property type="entry name" value="AAA_lid_NorR"/>
</dbReference>
<feature type="domain" description="Sigma-54 factor interaction" evidence="9">
    <location>
        <begin position="266"/>
        <end position="495"/>
    </location>
</feature>
<dbReference type="SUPFAM" id="SSF46689">
    <property type="entry name" value="Homeodomain-like"/>
    <property type="match status" value="1"/>
</dbReference>
<feature type="domain" description="PAS" evidence="10">
    <location>
        <begin position="7"/>
        <end position="62"/>
    </location>
</feature>
<organism evidence="12">
    <name type="scientific">Acididesulfobacillus acetoxydans</name>
    <dbReference type="NCBI Taxonomy" id="1561005"/>
    <lineage>
        <taxon>Bacteria</taxon>
        <taxon>Bacillati</taxon>
        <taxon>Bacillota</taxon>
        <taxon>Clostridia</taxon>
        <taxon>Eubacteriales</taxon>
        <taxon>Peptococcaceae</taxon>
        <taxon>Acididesulfobacillus</taxon>
    </lineage>
</organism>
<feature type="domain" description="PAS" evidence="10">
    <location>
        <begin position="124"/>
        <end position="175"/>
    </location>
</feature>
<evidence type="ECO:0000256" key="6">
    <source>
        <dbReference type="ARBA" id="ARBA00023163"/>
    </source>
</evidence>
<dbReference type="InterPro" id="IPR002078">
    <property type="entry name" value="Sigma_54_int"/>
</dbReference>
<dbReference type="EMBL" id="LR746496">
    <property type="protein sequence ID" value="CAA7599481.1"/>
    <property type="molecule type" value="Genomic_DNA"/>
</dbReference>
<dbReference type="AlphaFoldDB" id="A0A8S0WVB9"/>
<dbReference type="Proteomes" id="UP001071230">
    <property type="component" value="Unassembled WGS sequence"/>
</dbReference>
<dbReference type="GO" id="GO:0016740">
    <property type="term" value="F:transferase activity"/>
    <property type="evidence" value="ECO:0007669"/>
    <property type="project" value="UniProtKB-KW"/>
</dbReference>
<accession>A0A8S0WVB9</accession>
<dbReference type="Proteomes" id="UP000836597">
    <property type="component" value="Chromosome"/>
</dbReference>
<dbReference type="GO" id="GO:0003677">
    <property type="term" value="F:DNA binding"/>
    <property type="evidence" value="ECO:0007669"/>
    <property type="project" value="UniProtKB-KW"/>
</dbReference>
<dbReference type="Pfam" id="PF25601">
    <property type="entry name" value="AAA_lid_14"/>
    <property type="match status" value="1"/>
</dbReference>
<sequence length="595" mass="66878">MAGVELGTREWHEILDAAHNGILAVNRESRVIVFNRAAAELVGCVQTEAFGRRLEEIIPNTRLAEVMESGKPEYGQPLPLRERVIVTNRSPIWRAHKIIGAVAVFQDITDIEALSQELETVRRAHADLDAVIESVDDGIVVANAHGYIVRANQAYLRIAGIARDEFVGKHFSELFKQGYLNRSVSQMVLERRARVNVVDVRNGKELLMTGTPVFDEKGELSRVVTAVRDISELSELKARLAESEEKSERYYNELEHLRSRQSFRQILTKNQEMLAKVEMAFHVAKVDSTVLILGESGVGKELVAGLIHRAGSRSKNPFITINCGAIPLNLLESELFGYEKGAFTGAQKEGKPGLFELAQGGTLFLDEVGELPLELQVKVLRALQDREITRLGGSKPIRLDVRFVAATNRDLEEMVREKTFREDLFYRLNVVPILIPPLRRRKEDIPLLVNEFLRRFNTRYGLQKWITPEVMGVFMLYDWPGNIRELENTVERLMVTGREDAIGRESMEDVFSPGGLKMAEAGGLSSFQKVGHGELPEFPGQSGGTFSLPQYLKEEERRLISEAYAVAGSTRKAAALLKISQSSLVKKMQKYRVRV</sequence>
<dbReference type="Gene3D" id="3.30.450.20">
    <property type="entry name" value="PAS domain"/>
    <property type="match status" value="2"/>
</dbReference>
<dbReference type="Gene3D" id="1.10.10.60">
    <property type="entry name" value="Homeodomain-like"/>
    <property type="match status" value="1"/>
</dbReference>
<dbReference type="InterPro" id="IPR025662">
    <property type="entry name" value="Sigma_54_int_dom_ATP-bd_1"/>
</dbReference>
<feature type="coiled-coil region" evidence="8">
    <location>
        <begin position="226"/>
        <end position="260"/>
    </location>
</feature>
<feature type="domain" description="PAC" evidence="11">
    <location>
        <begin position="191"/>
        <end position="242"/>
    </location>
</feature>
<dbReference type="InterPro" id="IPR000700">
    <property type="entry name" value="PAS-assoc_C"/>
</dbReference>
<keyword evidence="3" id="KW-0067">ATP-binding</keyword>
<dbReference type="SMART" id="SM00091">
    <property type="entry name" value="PAS"/>
    <property type="match status" value="2"/>
</dbReference>
<evidence type="ECO:0000313" key="13">
    <source>
        <dbReference type="EMBL" id="CEJ09290.1"/>
    </source>
</evidence>
<keyword evidence="12" id="KW-0808">Transferase</keyword>
<evidence type="ECO:0000256" key="8">
    <source>
        <dbReference type="SAM" id="Coils"/>
    </source>
</evidence>
<dbReference type="PROSITE" id="PS50112">
    <property type="entry name" value="PAS"/>
    <property type="match status" value="2"/>
</dbReference>
<keyword evidence="4" id="KW-0805">Transcription regulation</keyword>
<dbReference type="PROSITE" id="PS50045">
    <property type="entry name" value="SIGMA54_INTERACT_4"/>
    <property type="match status" value="1"/>
</dbReference>
<evidence type="ECO:0000313" key="14">
    <source>
        <dbReference type="Proteomes" id="UP001071230"/>
    </source>
</evidence>
<dbReference type="InterPro" id="IPR035965">
    <property type="entry name" value="PAS-like_dom_sf"/>
</dbReference>
<name>A0A8S0WVB9_9FIRM</name>
<dbReference type="PANTHER" id="PTHR32071:SF57">
    <property type="entry name" value="C4-DICARBOXYLATE TRANSPORT TRANSCRIPTIONAL REGULATORY PROTEIN DCTD"/>
    <property type="match status" value="1"/>
</dbReference>
<keyword evidence="14" id="KW-1185">Reference proteome</keyword>
<dbReference type="CDD" id="cd00009">
    <property type="entry name" value="AAA"/>
    <property type="match status" value="1"/>
</dbReference>
<evidence type="ECO:0000256" key="4">
    <source>
        <dbReference type="ARBA" id="ARBA00023015"/>
    </source>
</evidence>
<dbReference type="InterPro" id="IPR013656">
    <property type="entry name" value="PAS_4"/>
</dbReference>
<dbReference type="InterPro" id="IPR009057">
    <property type="entry name" value="Homeodomain-like_sf"/>
</dbReference>
<dbReference type="EMBL" id="CDGJ01000122">
    <property type="protein sequence ID" value="CEJ09290.1"/>
    <property type="molecule type" value="Genomic_DNA"/>
</dbReference>
<dbReference type="GO" id="GO:0006355">
    <property type="term" value="P:regulation of DNA-templated transcription"/>
    <property type="evidence" value="ECO:0007669"/>
    <property type="project" value="InterPro"/>
</dbReference>
<keyword evidence="6" id="KW-0804">Transcription</keyword>
<dbReference type="InterPro" id="IPR025943">
    <property type="entry name" value="Sigma_54_int_dom_ATP-bd_2"/>
</dbReference>
<evidence type="ECO:0000256" key="2">
    <source>
        <dbReference type="ARBA" id="ARBA00022797"/>
    </source>
</evidence>
<dbReference type="SMART" id="SM00382">
    <property type="entry name" value="AAA"/>
    <property type="match status" value="1"/>
</dbReference>
<evidence type="ECO:0000256" key="7">
    <source>
        <dbReference type="ARBA" id="ARBA00029500"/>
    </source>
</evidence>
<keyword evidence="8" id="KW-0175">Coiled coil</keyword>
<evidence type="ECO:0000256" key="5">
    <source>
        <dbReference type="ARBA" id="ARBA00023125"/>
    </source>
</evidence>
<dbReference type="Gene3D" id="1.10.8.60">
    <property type="match status" value="1"/>
</dbReference>
<dbReference type="InterPro" id="IPR027417">
    <property type="entry name" value="P-loop_NTPase"/>
</dbReference>
<dbReference type="PROSITE" id="PS00675">
    <property type="entry name" value="SIGMA54_INTERACT_1"/>
    <property type="match status" value="1"/>
</dbReference>